<dbReference type="OrthoDB" id="28755at2759"/>
<name>M2M0Q0_BAUPA</name>
<dbReference type="PANTHER" id="PTHR37490">
    <property type="entry name" value="EXPRESSED PROTEIN"/>
    <property type="match status" value="1"/>
</dbReference>
<evidence type="ECO:0000313" key="3">
    <source>
        <dbReference type="Proteomes" id="UP000011761"/>
    </source>
</evidence>
<gene>
    <name evidence="2" type="ORF">BAUCODRAFT_99931</name>
</gene>
<keyword evidence="1" id="KW-0472">Membrane</keyword>
<accession>M2M0Q0</accession>
<dbReference type="eggNOG" id="ENOG502S1MF">
    <property type="taxonomic scope" value="Eukaryota"/>
</dbReference>
<sequence>MGAAVDASLKEDRVWRDDGRRSRGNLVEGVQTFIAVLAMVLTVAALGCTIMWEAYQISGSERTGRVAILDTSYRATSSDFDIVVNMYRENPDGVNNTLNRILRTIPHRSRIFVYTKDEQANIESLRSHFPTAIIAQGPNIGREGETYLHHVLTHWDDLGKHTMFIQAEVWEFESVLDRISRSFSARTGMQILGSVSEICDCHQCADAYWQDSAGFVPHFYELANNSGNITETKRGCGWLMLSYKGPFIASAARIRGSGRTVFEFLNDSIADPESWAHQRTTWESMRVGIDSMNAPSIGYSIERLWAGIMQCADWTLQRVALR</sequence>
<keyword evidence="1" id="KW-0812">Transmembrane</keyword>
<dbReference type="PANTHER" id="PTHR37490:SF1">
    <property type="entry name" value="GLYCOSYLTRANSFERASE 2-LIKE DOMAIN-CONTAINING PROTEIN"/>
    <property type="match status" value="1"/>
</dbReference>
<dbReference type="RefSeq" id="XP_007671767.1">
    <property type="nucleotide sequence ID" value="XM_007673577.1"/>
</dbReference>
<keyword evidence="3" id="KW-1185">Reference proteome</keyword>
<evidence type="ECO:0000313" key="2">
    <source>
        <dbReference type="EMBL" id="EMD00583.1"/>
    </source>
</evidence>
<dbReference type="HOGENOM" id="CLU_070890_1_0_1"/>
<evidence type="ECO:0000256" key="1">
    <source>
        <dbReference type="SAM" id="Phobius"/>
    </source>
</evidence>
<protein>
    <submittedName>
        <fullName evidence="2">Uncharacterized protein</fullName>
    </submittedName>
</protein>
<proteinExistence type="predicted"/>
<reference evidence="2 3" key="1">
    <citation type="journal article" date="2012" name="PLoS Pathog.">
        <title>Diverse lifestyles and strategies of plant pathogenesis encoded in the genomes of eighteen Dothideomycetes fungi.</title>
        <authorList>
            <person name="Ohm R.A."/>
            <person name="Feau N."/>
            <person name="Henrissat B."/>
            <person name="Schoch C.L."/>
            <person name="Horwitz B.A."/>
            <person name="Barry K.W."/>
            <person name="Condon B.J."/>
            <person name="Copeland A.C."/>
            <person name="Dhillon B."/>
            <person name="Glaser F."/>
            <person name="Hesse C.N."/>
            <person name="Kosti I."/>
            <person name="LaButti K."/>
            <person name="Lindquist E.A."/>
            <person name="Lucas S."/>
            <person name="Salamov A.A."/>
            <person name="Bradshaw R.E."/>
            <person name="Ciuffetti L."/>
            <person name="Hamelin R.C."/>
            <person name="Kema G.H.J."/>
            <person name="Lawrence C."/>
            <person name="Scott J.A."/>
            <person name="Spatafora J.W."/>
            <person name="Turgeon B.G."/>
            <person name="de Wit P.J.G.M."/>
            <person name="Zhong S."/>
            <person name="Goodwin S.B."/>
            <person name="Grigoriev I.V."/>
        </authorList>
    </citation>
    <scope>NUCLEOTIDE SEQUENCE [LARGE SCALE GENOMIC DNA]</scope>
    <source>
        <strain evidence="2 3">UAMH 10762</strain>
    </source>
</reference>
<feature type="transmembrane region" description="Helical" evidence="1">
    <location>
        <begin position="33"/>
        <end position="55"/>
    </location>
</feature>
<dbReference type="OMA" id="PRINDIY"/>
<dbReference type="EMBL" id="KB445550">
    <property type="protein sequence ID" value="EMD00583.1"/>
    <property type="molecule type" value="Genomic_DNA"/>
</dbReference>
<dbReference type="KEGG" id="bcom:BAUCODRAFT_99931"/>
<dbReference type="AlphaFoldDB" id="M2M0Q0"/>
<dbReference type="Proteomes" id="UP000011761">
    <property type="component" value="Unassembled WGS sequence"/>
</dbReference>
<keyword evidence="1" id="KW-1133">Transmembrane helix</keyword>
<organism evidence="2 3">
    <name type="scientific">Baudoinia panamericana (strain UAMH 10762)</name>
    <name type="common">Angels' share fungus</name>
    <name type="synonym">Baudoinia compniacensis (strain UAMH 10762)</name>
    <dbReference type="NCBI Taxonomy" id="717646"/>
    <lineage>
        <taxon>Eukaryota</taxon>
        <taxon>Fungi</taxon>
        <taxon>Dikarya</taxon>
        <taxon>Ascomycota</taxon>
        <taxon>Pezizomycotina</taxon>
        <taxon>Dothideomycetes</taxon>
        <taxon>Dothideomycetidae</taxon>
        <taxon>Mycosphaerellales</taxon>
        <taxon>Teratosphaeriaceae</taxon>
        <taxon>Baudoinia</taxon>
    </lineage>
</organism>
<dbReference type="GeneID" id="19117536"/>